<evidence type="ECO:0000256" key="4">
    <source>
        <dbReference type="ARBA" id="ARBA00023242"/>
    </source>
</evidence>
<keyword evidence="8" id="KW-1185">Reference proteome</keyword>
<comment type="caution">
    <text evidence="7">The sequence shown here is derived from an EMBL/GenBank/DDBJ whole genome shotgun (WGS) entry which is preliminary data.</text>
</comment>
<evidence type="ECO:0000313" key="8">
    <source>
        <dbReference type="Proteomes" id="UP000011958"/>
    </source>
</evidence>
<dbReference type="eggNOG" id="KOG2402">
    <property type="taxonomic scope" value="Eukaryota"/>
</dbReference>
<feature type="domain" description="Plus3" evidence="6">
    <location>
        <begin position="224"/>
        <end position="356"/>
    </location>
</feature>
<reference evidence="8" key="1">
    <citation type="journal article" date="2016" name="Nat. Commun.">
        <title>Genome analysis of three Pneumocystis species reveals adaptation mechanisms to life exclusively in mammalian hosts.</title>
        <authorList>
            <person name="Ma L."/>
            <person name="Chen Z."/>
            <person name="Huang D.W."/>
            <person name="Kutty G."/>
            <person name="Ishihara M."/>
            <person name="Wang H."/>
            <person name="Abouelleil A."/>
            <person name="Bishop L."/>
            <person name="Davey E."/>
            <person name="Deng R."/>
            <person name="Deng X."/>
            <person name="Fan L."/>
            <person name="Fantoni G."/>
            <person name="Fitzgerald M."/>
            <person name="Gogineni E."/>
            <person name="Goldberg J.M."/>
            <person name="Handley G."/>
            <person name="Hu X."/>
            <person name="Huber C."/>
            <person name="Jiao X."/>
            <person name="Jones K."/>
            <person name="Levin J.Z."/>
            <person name="Liu Y."/>
            <person name="Macdonald P."/>
            <person name="Melnikov A."/>
            <person name="Raley C."/>
            <person name="Sassi M."/>
            <person name="Sherman B.T."/>
            <person name="Song X."/>
            <person name="Sykes S."/>
            <person name="Tran B."/>
            <person name="Walsh L."/>
            <person name="Xia Y."/>
            <person name="Yang J."/>
            <person name="Young S."/>
            <person name="Zeng Q."/>
            <person name="Zheng X."/>
            <person name="Stephens R."/>
            <person name="Nusbaum C."/>
            <person name="Birren B.W."/>
            <person name="Azadi P."/>
            <person name="Lempicki R.A."/>
            <person name="Cuomo C.A."/>
            <person name="Kovacs J.A."/>
        </authorList>
    </citation>
    <scope>NUCLEOTIDE SEQUENCE [LARGE SCALE GENOMIC DNA]</scope>
    <source>
        <strain evidence="8">B123</strain>
    </source>
</reference>
<comment type="subcellular location">
    <subcellularLocation>
        <location evidence="1">Nucleus</location>
    </subcellularLocation>
</comment>
<evidence type="ECO:0000256" key="2">
    <source>
        <dbReference type="ARBA" id="ARBA00023015"/>
    </source>
</evidence>
<dbReference type="Proteomes" id="UP000011958">
    <property type="component" value="Unassembled WGS sequence"/>
</dbReference>
<keyword evidence="4" id="KW-0539">Nucleus</keyword>
<dbReference type="GeneID" id="19895502"/>
<proteinExistence type="predicted"/>
<gene>
    <name evidence="7" type="ORF">PNEG_01808</name>
</gene>
<evidence type="ECO:0000313" key="7">
    <source>
        <dbReference type="EMBL" id="EMR10055.1"/>
    </source>
</evidence>
<sequence>MIDDLSDELLALAGHKDIETVPQKKKSGHKKKASQKQFQDKKYNGNYKKSLRNNDDSNGELYSSEYSTESENLISREDDDNDYLEEYTVPYVLEGKFKDEEDRKRIMGMNEVERESILYEREEETQKLQEKKELAKRIRQEKFSIKKELKTRRSARETKGKGEETASKRDKLTELKRKREEKSNKTDSKLDDKTFNKRTKEELDKKYGNKHGSRSFEDKEDSSVLDLNDVNNTRLGRKHFAKFLFHPLFEGVIAGCFTRVKIGENPQGKSVYRVCQVKGLQPSAKIYSFEGVLSNQKLECIHGASVKTFEITFVSNSAITQKEFDRWTQQLKEDKIATPKKSLIEKKITELSLMTQHKLTDSEISDMIARRKALQKIPGNIAIEKTQLKKTRDIAIAHGDEKEAQRLTEKLNTLEELSEKRRHILTDSDKFAKLNEKNRKANLDTIRQAEIQANEERRKKDSSPILVNPFSRLKTNPKIFYDNILELQDSTLPKTDNSDKNIQTVDAYAKINIIDTKETENTKTNIPENTTPKTIRIKTLNNIDEIISQSNFDLDFDI</sequence>
<feature type="region of interest" description="Disordered" evidence="5">
    <location>
        <begin position="149"/>
        <end position="193"/>
    </location>
</feature>
<keyword evidence="2" id="KW-0805">Transcription regulation</keyword>
<dbReference type="OMA" id="ISGCYAR"/>
<evidence type="ECO:0000256" key="5">
    <source>
        <dbReference type="SAM" id="MobiDB-lite"/>
    </source>
</evidence>
<dbReference type="RefSeq" id="XP_007873777.1">
    <property type="nucleotide sequence ID" value="XM_007875586.1"/>
</dbReference>
<organism evidence="7 8">
    <name type="scientific">Pneumocystis murina (strain B123)</name>
    <name type="common">Mouse pneumocystis pneumonia agent</name>
    <name type="synonym">Pneumocystis carinii f. sp. muris</name>
    <dbReference type="NCBI Taxonomy" id="1069680"/>
    <lineage>
        <taxon>Eukaryota</taxon>
        <taxon>Fungi</taxon>
        <taxon>Dikarya</taxon>
        <taxon>Ascomycota</taxon>
        <taxon>Taphrinomycotina</taxon>
        <taxon>Pneumocystomycetes</taxon>
        <taxon>Pneumocystaceae</taxon>
        <taxon>Pneumocystis</taxon>
    </lineage>
</organism>
<dbReference type="SMART" id="SM00719">
    <property type="entry name" value="Plus3"/>
    <property type="match status" value="1"/>
</dbReference>
<dbReference type="AlphaFoldDB" id="M7P851"/>
<dbReference type="PANTHER" id="PTHR13115">
    <property type="entry name" value="RNA POLYMERASE-ASSOCIATED PROTEIN RTF1 HOMOLOG"/>
    <property type="match status" value="1"/>
</dbReference>
<feature type="compositionally biased region" description="Basic residues" evidence="5">
    <location>
        <begin position="23"/>
        <end position="34"/>
    </location>
</feature>
<dbReference type="GO" id="GO:0003723">
    <property type="term" value="F:RNA binding"/>
    <property type="evidence" value="ECO:0007669"/>
    <property type="project" value="EnsemblFungi"/>
</dbReference>
<feature type="compositionally biased region" description="Basic and acidic residues" evidence="5">
    <location>
        <begin position="154"/>
        <end position="193"/>
    </location>
</feature>
<dbReference type="VEuPathDB" id="FungiDB:PNEG_01808"/>
<feature type="region of interest" description="Disordered" evidence="5">
    <location>
        <begin position="13"/>
        <end position="81"/>
    </location>
</feature>
<protein>
    <recommendedName>
        <fullName evidence="6">Plus3 domain-containing protein</fullName>
    </recommendedName>
</protein>
<dbReference type="GO" id="GO:0016593">
    <property type="term" value="C:Cdc73/Paf1 complex"/>
    <property type="evidence" value="ECO:0007669"/>
    <property type="project" value="TreeGrafter"/>
</dbReference>
<dbReference type="STRING" id="1069680.M7P851"/>
<name>M7P851_PNEMU</name>
<dbReference type="Gene3D" id="3.90.70.200">
    <property type="entry name" value="Plus-3 domain"/>
    <property type="match status" value="1"/>
</dbReference>
<feature type="compositionally biased region" description="Low complexity" evidence="5">
    <location>
        <begin position="60"/>
        <end position="71"/>
    </location>
</feature>
<dbReference type="PANTHER" id="PTHR13115:SF8">
    <property type="entry name" value="RNA POLYMERASE-ASSOCIATED PROTEIN RTF1 HOMOLOG"/>
    <property type="match status" value="1"/>
</dbReference>
<keyword evidence="3" id="KW-0804">Transcription</keyword>
<dbReference type="SUPFAM" id="SSF159042">
    <property type="entry name" value="Plus3-like"/>
    <property type="match status" value="1"/>
</dbReference>
<dbReference type="HOGENOM" id="CLU_036626_0_0_1"/>
<dbReference type="GO" id="GO:1990269">
    <property type="term" value="F:RNA polymerase II C-terminal domain phosphoserine binding"/>
    <property type="evidence" value="ECO:0007669"/>
    <property type="project" value="TreeGrafter"/>
</dbReference>
<dbReference type="Pfam" id="PF03126">
    <property type="entry name" value="Plus-3"/>
    <property type="match status" value="1"/>
</dbReference>
<evidence type="ECO:0000256" key="1">
    <source>
        <dbReference type="ARBA" id="ARBA00004123"/>
    </source>
</evidence>
<dbReference type="GO" id="GO:0003697">
    <property type="term" value="F:single-stranded DNA binding"/>
    <property type="evidence" value="ECO:0007669"/>
    <property type="project" value="EnsemblFungi"/>
</dbReference>
<dbReference type="EMBL" id="AFWA02000008">
    <property type="protein sequence ID" value="EMR10055.1"/>
    <property type="molecule type" value="Genomic_DNA"/>
</dbReference>
<evidence type="ECO:0000259" key="6">
    <source>
        <dbReference type="PROSITE" id="PS51360"/>
    </source>
</evidence>
<dbReference type="InterPro" id="IPR036128">
    <property type="entry name" value="Plus3-like_sf"/>
</dbReference>
<accession>M7P851</accession>
<evidence type="ECO:0000256" key="3">
    <source>
        <dbReference type="ARBA" id="ARBA00023163"/>
    </source>
</evidence>
<dbReference type="InterPro" id="IPR004343">
    <property type="entry name" value="Plus-3_dom"/>
</dbReference>
<dbReference type="PROSITE" id="PS51360">
    <property type="entry name" value="PLUS3"/>
    <property type="match status" value="1"/>
</dbReference>
<dbReference type="OrthoDB" id="166375at2759"/>
<dbReference type="GO" id="GO:0000405">
    <property type="term" value="F:bubble DNA binding"/>
    <property type="evidence" value="ECO:0007669"/>
    <property type="project" value="EnsemblFungi"/>
</dbReference>